<reference evidence="11 12" key="1">
    <citation type="submission" date="2024-09" db="EMBL/GenBank/DDBJ databases">
        <title>Floridaenema gen nov. (Aerosakkonemataceae, Aerosakkonematales ord. nov., Cyanobacteria) from benthic tropical and subtropical fresh waters, with the description of four new species.</title>
        <authorList>
            <person name="Moretto J.A."/>
            <person name="Berthold D.E."/>
            <person name="Lefler F.W."/>
            <person name="Huang I.-S."/>
            <person name="Laughinghouse H. IV."/>
        </authorList>
    </citation>
    <scope>NUCLEOTIDE SEQUENCE [LARGE SCALE GENOMIC DNA]</scope>
    <source>
        <strain evidence="11 12">BLCC-F167</strain>
    </source>
</reference>
<dbReference type="Pfam" id="PF00512">
    <property type="entry name" value="HisKA"/>
    <property type="match status" value="1"/>
</dbReference>
<feature type="domain" description="PAS" evidence="9">
    <location>
        <begin position="296"/>
        <end position="342"/>
    </location>
</feature>
<feature type="non-terminal residue" evidence="11">
    <location>
        <position position="948"/>
    </location>
</feature>
<accession>A0ABV4WT02</accession>
<feature type="domain" description="PAC" evidence="10">
    <location>
        <begin position="345"/>
        <end position="397"/>
    </location>
</feature>
<dbReference type="PROSITE" id="PS50112">
    <property type="entry name" value="PAS"/>
    <property type="match status" value="4"/>
</dbReference>
<dbReference type="Gene3D" id="2.10.70.100">
    <property type="match status" value="1"/>
</dbReference>
<keyword evidence="4" id="KW-0808">Transferase</keyword>
<dbReference type="Gene3D" id="3.30.450.20">
    <property type="entry name" value="PAS domain"/>
    <property type="match status" value="6"/>
</dbReference>
<evidence type="ECO:0000259" key="10">
    <source>
        <dbReference type="PROSITE" id="PS50113"/>
    </source>
</evidence>
<feature type="domain" description="Histidine kinase" evidence="8">
    <location>
        <begin position="796"/>
        <end position="891"/>
    </location>
</feature>
<evidence type="ECO:0000256" key="3">
    <source>
        <dbReference type="ARBA" id="ARBA00022553"/>
    </source>
</evidence>
<dbReference type="InterPro" id="IPR000014">
    <property type="entry name" value="PAS"/>
</dbReference>
<dbReference type="PANTHER" id="PTHR43304">
    <property type="entry name" value="PHYTOCHROME-LIKE PROTEIN CPH1"/>
    <property type="match status" value="1"/>
</dbReference>
<keyword evidence="3" id="KW-0597">Phosphoprotein</keyword>
<dbReference type="InterPro" id="IPR003661">
    <property type="entry name" value="HisK_dim/P_dom"/>
</dbReference>
<evidence type="ECO:0000313" key="12">
    <source>
        <dbReference type="Proteomes" id="UP001576780"/>
    </source>
</evidence>
<feature type="coiled-coil region" evidence="6">
    <location>
        <begin position="762"/>
        <end position="792"/>
    </location>
</feature>
<keyword evidence="12" id="KW-1185">Reference proteome</keyword>
<evidence type="ECO:0000313" key="11">
    <source>
        <dbReference type="EMBL" id="MFB2838244.1"/>
    </source>
</evidence>
<dbReference type="Proteomes" id="UP001576780">
    <property type="component" value="Unassembled WGS sequence"/>
</dbReference>
<dbReference type="InterPro" id="IPR052162">
    <property type="entry name" value="Sensor_kinase/Photoreceptor"/>
</dbReference>
<proteinExistence type="predicted"/>
<dbReference type="InterPro" id="IPR005467">
    <property type="entry name" value="His_kinase_dom"/>
</dbReference>
<keyword evidence="6" id="KW-0175">Coiled coil</keyword>
<evidence type="ECO:0000256" key="7">
    <source>
        <dbReference type="SAM" id="MobiDB-lite"/>
    </source>
</evidence>
<comment type="caution">
    <text evidence="11">The sequence shown here is derived from an EMBL/GenBank/DDBJ whole genome shotgun (WGS) entry which is preliminary data.</text>
</comment>
<dbReference type="SMART" id="SM00086">
    <property type="entry name" value="PAC"/>
    <property type="match status" value="6"/>
</dbReference>
<organism evidence="11 12">
    <name type="scientific">Floridaenema evergladense BLCC-F167</name>
    <dbReference type="NCBI Taxonomy" id="3153639"/>
    <lineage>
        <taxon>Bacteria</taxon>
        <taxon>Bacillati</taxon>
        <taxon>Cyanobacteriota</taxon>
        <taxon>Cyanophyceae</taxon>
        <taxon>Oscillatoriophycideae</taxon>
        <taxon>Aerosakkonematales</taxon>
        <taxon>Aerosakkonemataceae</taxon>
        <taxon>Floridanema</taxon>
        <taxon>Floridanema evergladense</taxon>
    </lineage>
</organism>
<keyword evidence="5" id="KW-0418">Kinase</keyword>
<dbReference type="InterPro" id="IPR013655">
    <property type="entry name" value="PAS_fold_3"/>
</dbReference>
<evidence type="ECO:0000256" key="1">
    <source>
        <dbReference type="ARBA" id="ARBA00000085"/>
    </source>
</evidence>
<feature type="domain" description="PAC" evidence="10">
    <location>
        <begin position="720"/>
        <end position="771"/>
    </location>
</feature>
<feature type="domain" description="PAS" evidence="9">
    <location>
        <begin position="139"/>
        <end position="211"/>
    </location>
</feature>
<dbReference type="Pfam" id="PF08447">
    <property type="entry name" value="PAS_3"/>
    <property type="match status" value="4"/>
</dbReference>
<dbReference type="InterPro" id="IPR036097">
    <property type="entry name" value="HisK_dim/P_sf"/>
</dbReference>
<dbReference type="EMBL" id="JBHFNT010000241">
    <property type="protein sequence ID" value="MFB2838244.1"/>
    <property type="molecule type" value="Genomic_DNA"/>
</dbReference>
<dbReference type="InterPro" id="IPR035965">
    <property type="entry name" value="PAS-like_dom_sf"/>
</dbReference>
<feature type="domain" description="PAC" evidence="10">
    <location>
        <begin position="215"/>
        <end position="267"/>
    </location>
</feature>
<dbReference type="SMART" id="SM00388">
    <property type="entry name" value="HisKA"/>
    <property type="match status" value="1"/>
</dbReference>
<dbReference type="CDD" id="cd00130">
    <property type="entry name" value="PAS"/>
    <property type="match status" value="4"/>
</dbReference>
<feature type="domain" description="PAC" evidence="10">
    <location>
        <begin position="597"/>
        <end position="649"/>
    </location>
</feature>
<feature type="domain" description="PAC" evidence="10">
    <location>
        <begin position="93"/>
        <end position="145"/>
    </location>
</feature>
<dbReference type="CDD" id="cd00082">
    <property type="entry name" value="HisKA"/>
    <property type="match status" value="1"/>
</dbReference>
<evidence type="ECO:0000259" key="8">
    <source>
        <dbReference type="PROSITE" id="PS50109"/>
    </source>
</evidence>
<evidence type="ECO:0000256" key="2">
    <source>
        <dbReference type="ARBA" id="ARBA00012438"/>
    </source>
</evidence>
<feature type="compositionally biased region" description="Pro residues" evidence="7">
    <location>
        <begin position="933"/>
        <end position="948"/>
    </location>
</feature>
<dbReference type="SMART" id="SM00091">
    <property type="entry name" value="PAS"/>
    <property type="match status" value="5"/>
</dbReference>
<gene>
    <name evidence="11" type="ORF">ACE1CA_27445</name>
</gene>
<dbReference type="InterPro" id="IPR001610">
    <property type="entry name" value="PAC"/>
</dbReference>
<feature type="region of interest" description="Disordered" evidence="7">
    <location>
        <begin position="899"/>
        <end position="948"/>
    </location>
</feature>
<dbReference type="SUPFAM" id="SSF47384">
    <property type="entry name" value="Homodimeric domain of signal transducing histidine kinase"/>
    <property type="match status" value="1"/>
</dbReference>
<evidence type="ECO:0000259" key="9">
    <source>
        <dbReference type="PROSITE" id="PS50112"/>
    </source>
</evidence>
<sequence length="948" mass="109152">MDSSDELTSLKQAEAEIQITQQCYRELAEAMPQMVWTADATGLVNYWNQRWYEYTGLSEAESMGLAGAMTIHPTEYDRTLAKWSQSVAKVESFEIEHRIRRWDGTYRWFINRGIPTSDREGQNTGWIGTITDIDEQKRLEERFRLAMRAINGLVFDWNLETNQVYRSEKLFDLLGFYPEDVPLTSTWWHERIHPDDLARLQLQMQEWLANSSQLYETEYRILHHDGHWVDVWERGCLIRDEQGQVTRIVGSTEDITKRKRTQFDLREAHIQLEAALAAGSIYTWRWNIALNSVVTNRSFAQLFGVEPEGAARGLPIERFLNAIHPEDKAQVVNAIERAIVNRENYIAEFRIYNADGEERWMIAKGKVEYDDYGKPIAFPGALADITDRKQAELQRQRSEAMLQAFMRACPISLAFFDRELRFLYVNEALAQMNDLPLDAALGKTLWEVLPLMAPQFAPILRQVMETQKPVLNLEFNGEVSPGVFRSTIANHYPVCLPSGEVIGVGVSVMDITELATAQQELRESEERFRTLADNISQFAWMTDETGWIFWYNQRWFDYTGTTLEEMQGWGWQKVHHPNHVERVVQKFRHSMETGEAWEDTFPLRGKDGTYRWFLSRAIPVRDREGKVSRWFGTNTDITDLRQTEQALRQTSERLNVALKSTPITLFNQDLNLRYTWIYNPTHNYAVEEVIGKRDEDLVSEETATRLTQLKQQVLDTGIALREEVKVTRDEQTCYYDLTIDPLRDSRNAIVGITCAAVDISERKQLEAEREQLFQQEQAAREAAERANRIKDEFLAVLSHELRSPLNPILGWAKLLQTRTFDEAKTKQALSTIERNARLQTQLIDDLLDIAKILRGKLSLNIDSVNLSCVIEAAIETVRAAAVAKSICLTVSTGNGEMGRWGDGGMGRWGDGERRTGEMGRWGDGERSRTRNSPHPPTPPSPYLPISPH</sequence>
<dbReference type="PROSITE" id="PS50113">
    <property type="entry name" value="PAC"/>
    <property type="match status" value="5"/>
</dbReference>
<dbReference type="Pfam" id="PF08448">
    <property type="entry name" value="PAS_4"/>
    <property type="match status" value="2"/>
</dbReference>
<feature type="compositionally biased region" description="Gly residues" evidence="7">
    <location>
        <begin position="899"/>
        <end position="908"/>
    </location>
</feature>
<name>A0ABV4WT02_9CYAN</name>
<dbReference type="RefSeq" id="WP_413280564.1">
    <property type="nucleotide sequence ID" value="NZ_JBHFNT010000241.1"/>
</dbReference>
<dbReference type="InterPro" id="IPR000700">
    <property type="entry name" value="PAS-assoc_C"/>
</dbReference>
<dbReference type="InterPro" id="IPR013656">
    <property type="entry name" value="PAS_4"/>
</dbReference>
<feature type="domain" description="PAS" evidence="9">
    <location>
        <begin position="20"/>
        <end position="64"/>
    </location>
</feature>
<dbReference type="PROSITE" id="PS50109">
    <property type="entry name" value="HIS_KIN"/>
    <property type="match status" value="1"/>
</dbReference>
<dbReference type="EC" id="2.7.13.3" evidence="2"/>
<comment type="catalytic activity">
    <reaction evidence="1">
        <text>ATP + protein L-histidine = ADP + protein N-phospho-L-histidine.</text>
        <dbReference type="EC" id="2.7.13.3"/>
    </reaction>
</comment>
<feature type="domain" description="PAS" evidence="9">
    <location>
        <begin position="524"/>
        <end position="594"/>
    </location>
</feature>
<dbReference type="NCBIfam" id="TIGR00229">
    <property type="entry name" value="sensory_box"/>
    <property type="match status" value="6"/>
</dbReference>
<evidence type="ECO:0000256" key="4">
    <source>
        <dbReference type="ARBA" id="ARBA00022679"/>
    </source>
</evidence>
<feature type="compositionally biased region" description="Basic and acidic residues" evidence="7">
    <location>
        <begin position="909"/>
        <end position="928"/>
    </location>
</feature>
<dbReference type="PANTHER" id="PTHR43304:SF1">
    <property type="entry name" value="PAC DOMAIN-CONTAINING PROTEIN"/>
    <property type="match status" value="1"/>
</dbReference>
<protein>
    <recommendedName>
        <fullName evidence="2">histidine kinase</fullName>
        <ecNumber evidence="2">2.7.13.3</ecNumber>
    </recommendedName>
</protein>
<dbReference type="Gene3D" id="1.10.287.130">
    <property type="match status" value="1"/>
</dbReference>
<evidence type="ECO:0000256" key="5">
    <source>
        <dbReference type="ARBA" id="ARBA00022777"/>
    </source>
</evidence>
<dbReference type="SUPFAM" id="SSF55785">
    <property type="entry name" value="PYP-like sensor domain (PAS domain)"/>
    <property type="match status" value="6"/>
</dbReference>
<evidence type="ECO:0000256" key="6">
    <source>
        <dbReference type="SAM" id="Coils"/>
    </source>
</evidence>